<comment type="caution">
    <text evidence="3">The sequence shown here is derived from an EMBL/GenBank/DDBJ whole genome shotgun (WGS) entry which is preliminary data.</text>
</comment>
<dbReference type="EMBL" id="JBGFUD010000168">
    <property type="protein sequence ID" value="MFH4973868.1"/>
    <property type="molecule type" value="Genomic_DNA"/>
</dbReference>
<organism evidence="3 4">
    <name type="scientific">Gnathostoma spinigerum</name>
    <dbReference type="NCBI Taxonomy" id="75299"/>
    <lineage>
        <taxon>Eukaryota</taxon>
        <taxon>Metazoa</taxon>
        <taxon>Ecdysozoa</taxon>
        <taxon>Nematoda</taxon>
        <taxon>Chromadorea</taxon>
        <taxon>Rhabditida</taxon>
        <taxon>Spirurina</taxon>
        <taxon>Gnathostomatomorpha</taxon>
        <taxon>Gnathostomatoidea</taxon>
        <taxon>Gnathostomatidae</taxon>
        <taxon>Gnathostoma</taxon>
    </lineage>
</organism>
<sequence length="418" mass="46602">MTEMRMSQCHYILIHILLFSISSVFTELATDEHDIGKRQSSLLMPLSDLIGTAVGFLRTTFEPALLPLDSERISEKVPVSRPESREKAILGAPIYVPESESSICKSNSRLCKFIACTAHNFKNDESFSNINLAAQVLADKKLRKVVSTNPEAVIEICREQGLSNAQCRLFARGFQLIDKFISTIEPQEAQSSREGLKAKLSATMDPYSAEVDAPPVPIDTVSDGKQLAQGSRTWSSHPLPIDVDERTSSTSATLPPPSFTFPPFPSLFSPLTFPTLPTLPPFVMFPNLPFGLPSIPFKASESSNHVSFDKTNSIQPPKLHGVGTFFSSDIPNAQLFSERAIFLDDILYENMDAPFRKRRSTDYYDNVEEESKENARTMVENDIEHSITTPADVTDDESWLNVNNRHGGEKLNCLQYFE</sequence>
<protein>
    <submittedName>
        <fullName evidence="3">Uncharacterized protein</fullName>
    </submittedName>
</protein>
<gene>
    <name evidence="3" type="ORF">AB6A40_000577</name>
</gene>
<evidence type="ECO:0000256" key="1">
    <source>
        <dbReference type="SAM" id="MobiDB-lite"/>
    </source>
</evidence>
<keyword evidence="4" id="KW-1185">Reference proteome</keyword>
<reference evidence="3 4" key="1">
    <citation type="submission" date="2024-08" db="EMBL/GenBank/DDBJ databases">
        <title>Gnathostoma spinigerum genome.</title>
        <authorList>
            <person name="Gonzalez-Bertolin B."/>
            <person name="Monzon S."/>
            <person name="Zaballos A."/>
            <person name="Jimenez P."/>
            <person name="Dekumyoy P."/>
            <person name="Varona S."/>
            <person name="Cuesta I."/>
            <person name="Sumanam S."/>
            <person name="Adisakwattana P."/>
            <person name="Gasser R.B."/>
            <person name="Hernandez-Gonzalez A."/>
            <person name="Young N.D."/>
            <person name="Perteguer M.J."/>
        </authorList>
    </citation>
    <scope>NUCLEOTIDE SEQUENCE [LARGE SCALE GENOMIC DNA]</scope>
    <source>
        <strain evidence="3">AL3</strain>
        <tissue evidence="3">Liver</tissue>
    </source>
</reference>
<accession>A0ABD6E2D7</accession>
<feature type="chain" id="PRO_5044812915" evidence="2">
    <location>
        <begin position="27"/>
        <end position="418"/>
    </location>
</feature>
<evidence type="ECO:0000256" key="2">
    <source>
        <dbReference type="SAM" id="SignalP"/>
    </source>
</evidence>
<keyword evidence="2" id="KW-0732">Signal</keyword>
<evidence type="ECO:0000313" key="3">
    <source>
        <dbReference type="EMBL" id="MFH4973868.1"/>
    </source>
</evidence>
<dbReference type="AlphaFoldDB" id="A0ABD6E2D7"/>
<feature type="signal peptide" evidence="2">
    <location>
        <begin position="1"/>
        <end position="26"/>
    </location>
</feature>
<feature type="region of interest" description="Disordered" evidence="1">
    <location>
        <begin position="220"/>
        <end position="254"/>
    </location>
</feature>
<dbReference type="Proteomes" id="UP001608902">
    <property type="component" value="Unassembled WGS sequence"/>
</dbReference>
<evidence type="ECO:0000313" key="4">
    <source>
        <dbReference type="Proteomes" id="UP001608902"/>
    </source>
</evidence>
<proteinExistence type="predicted"/>
<name>A0ABD6E2D7_9BILA</name>